<keyword evidence="2" id="KW-0614">Plasmid</keyword>
<dbReference type="OrthoDB" id="4762026at2"/>
<organism evidence="2 3">
    <name type="scientific">Cellulosimicrobium protaetiae</name>
    <dbReference type="NCBI Taxonomy" id="2587808"/>
    <lineage>
        <taxon>Bacteria</taxon>
        <taxon>Bacillati</taxon>
        <taxon>Actinomycetota</taxon>
        <taxon>Actinomycetes</taxon>
        <taxon>Micrococcales</taxon>
        <taxon>Promicromonosporaceae</taxon>
        <taxon>Cellulosimicrobium</taxon>
    </lineage>
</organism>
<dbReference type="KEGG" id="cprt:FIC82_020690"/>
<evidence type="ECO:0000313" key="2">
    <source>
        <dbReference type="EMBL" id="QJW38799.1"/>
    </source>
</evidence>
<evidence type="ECO:0000313" key="3">
    <source>
        <dbReference type="Proteomes" id="UP000451354"/>
    </source>
</evidence>
<gene>
    <name evidence="2" type="ORF">FIC82_020690</name>
</gene>
<dbReference type="RefSeq" id="WP_154800741.1">
    <property type="nucleotide sequence ID" value="NZ_CP052758.1"/>
</dbReference>
<dbReference type="Proteomes" id="UP000451354">
    <property type="component" value="Plasmid pCPRO01"/>
</dbReference>
<reference evidence="3" key="1">
    <citation type="journal article" date="2022" name="Int. J. Syst. Evol. Microbiol.">
        <title>Cellulosimicrobium protaetiae sp. nov., isolated from the gut of the larva of Protaetia brevitarsis seulensis.</title>
        <authorList>
            <person name="Le Han H."/>
            <person name="Nguyen T.T.H."/>
            <person name="Li Z."/>
            <person name="Shin N.R."/>
            <person name="Kim S.G."/>
        </authorList>
    </citation>
    <scope>NUCLEOTIDE SEQUENCE [LARGE SCALE GENOMIC DNA]</scope>
    <source>
        <strain evidence="3">BI34</strain>
    </source>
</reference>
<accession>A0A6M5UPE8</accession>
<keyword evidence="3" id="KW-1185">Reference proteome</keyword>
<sequence length="227" mass="24774">MTTTHETATEQMYALTALTIAATEAEMRAAAYVIARQVRDLHPTADRVHLEPSDQGEWLSLSRWSDPSGRSGDLYDAEEAEDAATHLYLPQVGSTPDGGAVPGLWQTERRPERYVLEIDQVLDGYATPVVVEVLTVRDPDGPTAVNLTVLGTVPPHWAVSEFSVDAGAGHEWENWAAHRDECLTSASEALRPALLEALADPPGGKYIEGRDERPWLDGSPHAAQETR</sequence>
<feature type="region of interest" description="Disordered" evidence="1">
    <location>
        <begin position="200"/>
        <end position="227"/>
    </location>
</feature>
<protein>
    <submittedName>
        <fullName evidence="2">Uncharacterized protein</fullName>
    </submittedName>
</protein>
<dbReference type="AlphaFoldDB" id="A0A6M5UPE8"/>
<geneLocation type="plasmid" evidence="2 3">
    <name>pCPRO01</name>
</geneLocation>
<evidence type="ECO:0000256" key="1">
    <source>
        <dbReference type="SAM" id="MobiDB-lite"/>
    </source>
</evidence>
<proteinExistence type="predicted"/>
<name>A0A6M5UPE8_9MICO</name>
<dbReference type="EMBL" id="CP052758">
    <property type="protein sequence ID" value="QJW38799.1"/>
    <property type="molecule type" value="Genomic_DNA"/>
</dbReference>